<feature type="active site" evidence="15">
    <location>
        <position position="253"/>
    </location>
</feature>
<dbReference type="PROSITE" id="PS00502">
    <property type="entry name" value="POLYGALACTURONASE"/>
    <property type="match status" value="1"/>
</dbReference>
<evidence type="ECO:0000313" key="19">
    <source>
        <dbReference type="Proteomes" id="UP001295794"/>
    </source>
</evidence>
<organism evidence="18 19">
    <name type="scientific">Mycena citricolor</name>
    <dbReference type="NCBI Taxonomy" id="2018698"/>
    <lineage>
        <taxon>Eukaryota</taxon>
        <taxon>Fungi</taxon>
        <taxon>Dikarya</taxon>
        <taxon>Basidiomycota</taxon>
        <taxon>Agaricomycotina</taxon>
        <taxon>Agaricomycetes</taxon>
        <taxon>Agaricomycetidae</taxon>
        <taxon>Agaricales</taxon>
        <taxon>Marasmiineae</taxon>
        <taxon>Mycenaceae</taxon>
        <taxon>Mycena</taxon>
    </lineage>
</organism>
<keyword evidence="9 16" id="KW-0326">Glycosidase</keyword>
<keyword evidence="8" id="KW-0119">Carbohydrate metabolism</keyword>
<evidence type="ECO:0000256" key="16">
    <source>
        <dbReference type="RuleBase" id="RU361169"/>
    </source>
</evidence>
<keyword evidence="5 16" id="KW-0378">Hydrolase</keyword>
<name>A0AAD2H819_9AGAR</name>
<dbReference type="GO" id="GO:0004650">
    <property type="term" value="F:polygalacturonase activity"/>
    <property type="evidence" value="ECO:0007669"/>
    <property type="project" value="InterPro"/>
</dbReference>
<comment type="similarity">
    <text evidence="2 16">Belongs to the glycosyl hydrolase 28 family.</text>
</comment>
<comment type="caution">
    <text evidence="18">The sequence shown here is derived from an EMBL/GenBank/DDBJ whole genome shotgun (WGS) entry which is preliminary data.</text>
</comment>
<dbReference type="GO" id="GO:0071555">
    <property type="term" value="P:cell wall organization"/>
    <property type="evidence" value="ECO:0007669"/>
    <property type="project" value="UniProtKB-KW"/>
</dbReference>
<evidence type="ECO:0000256" key="3">
    <source>
        <dbReference type="ARBA" id="ARBA00022525"/>
    </source>
</evidence>
<evidence type="ECO:0000256" key="10">
    <source>
        <dbReference type="ARBA" id="ARBA00023316"/>
    </source>
</evidence>
<accession>A0AAD2H819</accession>
<dbReference type="GO" id="GO:0047911">
    <property type="term" value="F:galacturan 1,4-alpha-galacturonidase activity"/>
    <property type="evidence" value="ECO:0007669"/>
    <property type="project" value="UniProtKB-EC"/>
</dbReference>
<dbReference type="Proteomes" id="UP001295794">
    <property type="component" value="Unassembled WGS sequence"/>
</dbReference>
<dbReference type="Gene3D" id="2.160.20.10">
    <property type="entry name" value="Single-stranded right-handed beta-helix, Pectin lyase-like"/>
    <property type="match status" value="1"/>
</dbReference>
<keyword evidence="6" id="KW-1015">Disulfide bond</keyword>
<keyword evidence="11" id="KW-0624">Polysaccharide degradation</keyword>
<evidence type="ECO:0000256" key="1">
    <source>
        <dbReference type="ARBA" id="ARBA00004613"/>
    </source>
</evidence>
<protein>
    <recommendedName>
        <fullName evidence="13">galacturonan 1,4-alpha-galacturonidase</fullName>
        <ecNumber evidence="13">3.2.1.67</ecNumber>
    </recommendedName>
</protein>
<dbReference type="GO" id="GO:0000272">
    <property type="term" value="P:polysaccharide catabolic process"/>
    <property type="evidence" value="ECO:0007669"/>
    <property type="project" value="UniProtKB-KW"/>
</dbReference>
<keyword evidence="10" id="KW-0961">Cell wall biogenesis/degradation</keyword>
<feature type="signal peptide" evidence="17">
    <location>
        <begin position="1"/>
        <end position="36"/>
    </location>
</feature>
<evidence type="ECO:0000256" key="7">
    <source>
        <dbReference type="ARBA" id="ARBA00023180"/>
    </source>
</evidence>
<evidence type="ECO:0000256" key="6">
    <source>
        <dbReference type="ARBA" id="ARBA00023157"/>
    </source>
</evidence>
<evidence type="ECO:0000256" key="14">
    <source>
        <dbReference type="ARBA" id="ARBA00048766"/>
    </source>
</evidence>
<dbReference type="InterPro" id="IPR012334">
    <property type="entry name" value="Pectin_lyas_fold"/>
</dbReference>
<keyword evidence="4 17" id="KW-0732">Signal</keyword>
<keyword evidence="7" id="KW-0325">Glycoprotein</keyword>
<dbReference type="PANTHER" id="PTHR31736:SF12">
    <property type="entry name" value="EXO-POLYGALACTURONASE, PUTATIVE-RELATED"/>
    <property type="match status" value="1"/>
</dbReference>
<dbReference type="AlphaFoldDB" id="A0AAD2H819"/>
<comment type="subcellular location">
    <subcellularLocation>
        <location evidence="1">Secreted</location>
    </subcellularLocation>
</comment>
<comment type="catalytic activity">
    <reaction evidence="14">
        <text>[(1-&gt;4)-alpha-D-galacturonosyl](n) + H2O = alpha-D-galacturonate + [(1-&gt;4)-alpha-D-galacturonosyl](n-1)</text>
        <dbReference type="Rhea" id="RHEA:14117"/>
        <dbReference type="Rhea" id="RHEA-COMP:14570"/>
        <dbReference type="Rhea" id="RHEA-COMP:14572"/>
        <dbReference type="ChEBI" id="CHEBI:15377"/>
        <dbReference type="ChEBI" id="CHEBI:58658"/>
        <dbReference type="ChEBI" id="CHEBI:140523"/>
        <dbReference type="EC" id="3.2.1.67"/>
    </reaction>
</comment>
<keyword evidence="19" id="KW-1185">Reference proteome</keyword>
<sequence length="425" mass="45517">MRARLVDWSASHSNSTMRFHSSSLISLLFLLPSALSQSCTLTALGAGKDDSPQFLSAMQSCPLVTVPSSTTLNISSPLNMTGLSNRHLNLQGTIKFNPNVAFWTAHGFPFTFQTQITFWILGGTNIQIDGGGVIDGSGQVWYDGFAKSSSLARPIILTLFQATNVIIQNVRMINSPEWFNFVNEGKNVTFNNVNLTAVSTSKNPAKNTDGWDIYRSDTVTIKNSFINNGDDCVSFKPNATNMIVSHLNCNGSHGISVGSLGQFAGMFDIVENVIAEFVCPDIQWLYILNSASSSVTMSNAQNGARIKAWAGAGVGSGIVKNITFSNFIESNVDHPIVIDQCYMTSASDCTKNPSNVFIQDVFFNSISGTGSSATVATLSCSPGARCSDVNVNNITLTGKKKTQYTCQNVQLGGSSASLFGTCTST</sequence>
<dbReference type="EMBL" id="CAVNYO010000155">
    <property type="protein sequence ID" value="CAK5269855.1"/>
    <property type="molecule type" value="Genomic_DNA"/>
</dbReference>
<reference evidence="18" key="1">
    <citation type="submission" date="2023-11" db="EMBL/GenBank/DDBJ databases">
        <authorList>
            <person name="De Vega J J."/>
            <person name="De Vega J J."/>
        </authorList>
    </citation>
    <scope>NUCLEOTIDE SEQUENCE</scope>
</reference>
<comment type="function">
    <text evidence="12">Specific in hydrolyzing the terminal glycosidic bond of polygalacturonic acid and oligogalacturonates.</text>
</comment>
<dbReference type="InterPro" id="IPR000743">
    <property type="entry name" value="Glyco_hydro_28"/>
</dbReference>
<feature type="chain" id="PRO_5042058587" description="galacturonan 1,4-alpha-galacturonidase" evidence="17">
    <location>
        <begin position="37"/>
        <end position="425"/>
    </location>
</feature>
<evidence type="ECO:0000256" key="8">
    <source>
        <dbReference type="ARBA" id="ARBA00023277"/>
    </source>
</evidence>
<evidence type="ECO:0000256" key="2">
    <source>
        <dbReference type="ARBA" id="ARBA00008834"/>
    </source>
</evidence>
<keyword evidence="3" id="KW-0964">Secreted</keyword>
<dbReference type="EC" id="3.2.1.67" evidence="13"/>
<proteinExistence type="inferred from homology"/>
<dbReference type="InterPro" id="IPR011050">
    <property type="entry name" value="Pectin_lyase_fold/virulence"/>
</dbReference>
<evidence type="ECO:0000256" key="12">
    <source>
        <dbReference type="ARBA" id="ARBA00037312"/>
    </source>
</evidence>
<gene>
    <name evidence="18" type="ORF">MYCIT1_LOCUS13881</name>
</gene>
<evidence type="ECO:0000256" key="15">
    <source>
        <dbReference type="PROSITE-ProRule" id="PRU10052"/>
    </source>
</evidence>
<evidence type="ECO:0000256" key="4">
    <source>
        <dbReference type="ARBA" id="ARBA00022729"/>
    </source>
</evidence>
<dbReference type="PANTHER" id="PTHR31736">
    <property type="match status" value="1"/>
</dbReference>
<evidence type="ECO:0000256" key="13">
    <source>
        <dbReference type="ARBA" id="ARBA00038933"/>
    </source>
</evidence>
<dbReference type="SUPFAM" id="SSF51126">
    <property type="entry name" value="Pectin lyase-like"/>
    <property type="match status" value="1"/>
</dbReference>
<dbReference type="GO" id="GO:0005576">
    <property type="term" value="C:extracellular region"/>
    <property type="evidence" value="ECO:0007669"/>
    <property type="project" value="UniProtKB-SubCell"/>
</dbReference>
<evidence type="ECO:0000256" key="11">
    <source>
        <dbReference type="ARBA" id="ARBA00023326"/>
    </source>
</evidence>
<evidence type="ECO:0000256" key="17">
    <source>
        <dbReference type="SAM" id="SignalP"/>
    </source>
</evidence>
<evidence type="ECO:0000313" key="18">
    <source>
        <dbReference type="EMBL" id="CAK5269855.1"/>
    </source>
</evidence>
<evidence type="ECO:0000256" key="5">
    <source>
        <dbReference type="ARBA" id="ARBA00022801"/>
    </source>
</evidence>
<evidence type="ECO:0000256" key="9">
    <source>
        <dbReference type="ARBA" id="ARBA00023295"/>
    </source>
</evidence>
<dbReference type="Pfam" id="PF00295">
    <property type="entry name" value="Glyco_hydro_28"/>
    <property type="match status" value="1"/>
</dbReference>